<dbReference type="EMBL" id="LFMW01000001">
    <property type="protein sequence ID" value="KMT57197.1"/>
    <property type="molecule type" value="Genomic_DNA"/>
</dbReference>
<accession>A0A0J8G3V7</accession>
<dbReference type="STRING" id="1674920.ACR52_00885"/>
<evidence type="ECO:0000313" key="3">
    <source>
        <dbReference type="Proteomes" id="UP000037551"/>
    </source>
</evidence>
<evidence type="ECO:0000313" key="2">
    <source>
        <dbReference type="EMBL" id="KMT57197.1"/>
    </source>
</evidence>
<evidence type="ECO:0000256" key="1">
    <source>
        <dbReference type="SAM" id="SignalP"/>
    </source>
</evidence>
<dbReference type="AlphaFoldDB" id="A0A0J8G3V7"/>
<sequence>MQFTRTVLTSAVLALLPAMAYGTSLDLTYTAPPSEAVHVDSTPQAKPLFHLQSLPPLTLEHRCEGPECQYEIDIDKRHEDQTTRRWSVGFQ</sequence>
<feature type="signal peptide" evidence="1">
    <location>
        <begin position="1"/>
        <end position="20"/>
    </location>
</feature>
<evidence type="ECO:0008006" key="4">
    <source>
        <dbReference type="Google" id="ProtNLM"/>
    </source>
</evidence>
<dbReference type="OrthoDB" id="6899110at2"/>
<organism evidence="2 3">
    <name type="scientific">Pseudomonas fildesensis</name>
    <dbReference type="NCBI Taxonomy" id="1674920"/>
    <lineage>
        <taxon>Bacteria</taxon>
        <taxon>Pseudomonadati</taxon>
        <taxon>Pseudomonadota</taxon>
        <taxon>Gammaproteobacteria</taxon>
        <taxon>Pseudomonadales</taxon>
        <taxon>Pseudomonadaceae</taxon>
        <taxon>Pseudomonas</taxon>
    </lineage>
</organism>
<keyword evidence="3" id="KW-1185">Reference proteome</keyword>
<protein>
    <recommendedName>
        <fullName evidence="4">Lipoprotein</fullName>
    </recommendedName>
</protein>
<dbReference type="PATRIC" id="fig|1674920.3.peg.174"/>
<dbReference type="RefSeq" id="WP_048719431.1">
    <property type="nucleotide sequence ID" value="NZ_LFMW01000001.1"/>
</dbReference>
<reference evidence="2 3" key="1">
    <citation type="submission" date="2015-06" db="EMBL/GenBank/DDBJ databases">
        <title>Draft genome sequence of an Antarctic Pseudomonas sp. strain KG01 with full potential for biotechnological applications.</title>
        <authorList>
            <person name="Pavlov M.S."/>
            <person name="Lira F."/>
            <person name="Martinez J.L."/>
            <person name="Marshall S.H."/>
        </authorList>
    </citation>
    <scope>NUCLEOTIDE SEQUENCE [LARGE SCALE GENOMIC DNA]</scope>
    <source>
        <strain evidence="2 3">KG01</strain>
    </source>
</reference>
<keyword evidence="1" id="KW-0732">Signal</keyword>
<name>A0A0J8G3V7_9PSED</name>
<feature type="chain" id="PRO_5005298314" description="Lipoprotein" evidence="1">
    <location>
        <begin position="21"/>
        <end position="91"/>
    </location>
</feature>
<comment type="caution">
    <text evidence="2">The sequence shown here is derived from an EMBL/GenBank/DDBJ whole genome shotgun (WGS) entry which is preliminary data.</text>
</comment>
<gene>
    <name evidence="2" type="ORF">ACR52_00885</name>
</gene>
<proteinExistence type="predicted"/>
<dbReference type="Proteomes" id="UP000037551">
    <property type="component" value="Unassembled WGS sequence"/>
</dbReference>